<name>A0A3N4JF08_9PEZI</name>
<accession>A0A3N4JF08</accession>
<gene>
    <name evidence="1" type="ORF">L873DRAFT_1812950</name>
</gene>
<sequence length="203" mass="22589">MSDSSPPEVPEEVDVVDAIAPPSKMYIRYSTETHTSNQHWRHVHFDIAAIAPGDIGALYAALCRTITTDLQRLQHERKVAAKRSSSFGMSSSGQGETKYDVLNCELKIEYCRLLDKAGKLVLPPLGKANIVVGSKEDWERGAPKKMDLVEWSLNSGLVVEGEGGEAVWGEEVLQGLLFEDGVNWPWYCIKASFVFGMYRRLSI</sequence>
<evidence type="ECO:0000313" key="1">
    <source>
        <dbReference type="EMBL" id="RPA95281.1"/>
    </source>
</evidence>
<keyword evidence="2" id="KW-1185">Reference proteome</keyword>
<protein>
    <submittedName>
        <fullName evidence="1">Uncharacterized protein</fullName>
    </submittedName>
</protein>
<reference evidence="1 2" key="1">
    <citation type="journal article" date="2018" name="Nat. Ecol. Evol.">
        <title>Pezizomycetes genomes reveal the molecular basis of ectomycorrhizal truffle lifestyle.</title>
        <authorList>
            <person name="Murat C."/>
            <person name="Payen T."/>
            <person name="Noel B."/>
            <person name="Kuo A."/>
            <person name="Morin E."/>
            <person name="Chen J."/>
            <person name="Kohler A."/>
            <person name="Krizsan K."/>
            <person name="Balestrini R."/>
            <person name="Da Silva C."/>
            <person name="Montanini B."/>
            <person name="Hainaut M."/>
            <person name="Levati E."/>
            <person name="Barry K.W."/>
            <person name="Belfiori B."/>
            <person name="Cichocki N."/>
            <person name="Clum A."/>
            <person name="Dockter R.B."/>
            <person name="Fauchery L."/>
            <person name="Guy J."/>
            <person name="Iotti M."/>
            <person name="Le Tacon F."/>
            <person name="Lindquist E.A."/>
            <person name="Lipzen A."/>
            <person name="Malagnac F."/>
            <person name="Mello A."/>
            <person name="Molinier V."/>
            <person name="Miyauchi S."/>
            <person name="Poulain J."/>
            <person name="Riccioni C."/>
            <person name="Rubini A."/>
            <person name="Sitrit Y."/>
            <person name="Splivallo R."/>
            <person name="Traeger S."/>
            <person name="Wang M."/>
            <person name="Zifcakova L."/>
            <person name="Wipf D."/>
            <person name="Zambonelli A."/>
            <person name="Paolocci F."/>
            <person name="Nowrousian M."/>
            <person name="Ottonello S."/>
            <person name="Baldrian P."/>
            <person name="Spatafora J.W."/>
            <person name="Henrissat B."/>
            <person name="Nagy L.G."/>
            <person name="Aury J.M."/>
            <person name="Wincker P."/>
            <person name="Grigoriev I.V."/>
            <person name="Bonfante P."/>
            <person name="Martin F.M."/>
        </authorList>
    </citation>
    <scope>NUCLEOTIDE SEQUENCE [LARGE SCALE GENOMIC DNA]</scope>
    <source>
        <strain evidence="1 2">120613-1</strain>
    </source>
</reference>
<proteinExistence type="predicted"/>
<evidence type="ECO:0000313" key="2">
    <source>
        <dbReference type="Proteomes" id="UP000276215"/>
    </source>
</evidence>
<dbReference type="AlphaFoldDB" id="A0A3N4JF08"/>
<dbReference type="Proteomes" id="UP000276215">
    <property type="component" value="Unassembled WGS sequence"/>
</dbReference>
<organism evidence="1 2">
    <name type="scientific">Choiromyces venosus 120613-1</name>
    <dbReference type="NCBI Taxonomy" id="1336337"/>
    <lineage>
        <taxon>Eukaryota</taxon>
        <taxon>Fungi</taxon>
        <taxon>Dikarya</taxon>
        <taxon>Ascomycota</taxon>
        <taxon>Pezizomycotina</taxon>
        <taxon>Pezizomycetes</taxon>
        <taxon>Pezizales</taxon>
        <taxon>Tuberaceae</taxon>
        <taxon>Choiromyces</taxon>
    </lineage>
</organism>
<dbReference type="EMBL" id="ML120427">
    <property type="protein sequence ID" value="RPA95281.1"/>
    <property type="molecule type" value="Genomic_DNA"/>
</dbReference>
<dbReference type="OrthoDB" id="5402279at2759"/>